<accession>A0A8T1MT63</accession>
<evidence type="ECO:0000313" key="3">
    <source>
        <dbReference type="EMBL" id="KAG5452045.1"/>
    </source>
</evidence>
<dbReference type="PANTHER" id="PTHR46788:SF1">
    <property type="entry name" value="EF-HAND CALCIUM-BINDING DOMAIN-CONTAINING PROTEIN 5"/>
    <property type="match status" value="1"/>
</dbReference>
<name>A0A8T1MT63_CLOSI</name>
<dbReference type="EMBL" id="NIRI02000042">
    <property type="protein sequence ID" value="KAG5452045.1"/>
    <property type="molecule type" value="Genomic_DNA"/>
</dbReference>
<keyword evidence="1" id="KW-0175">Coiled coil</keyword>
<protein>
    <recommendedName>
        <fullName evidence="5">EF-hand calcium-binding domain-containing protein 5</fullName>
    </recommendedName>
</protein>
<evidence type="ECO:0000256" key="2">
    <source>
        <dbReference type="SAM" id="MobiDB-lite"/>
    </source>
</evidence>
<feature type="region of interest" description="Disordered" evidence="2">
    <location>
        <begin position="867"/>
        <end position="886"/>
    </location>
</feature>
<proteinExistence type="predicted"/>
<dbReference type="AlphaFoldDB" id="A0A8T1MT63"/>
<reference evidence="3 4" key="2">
    <citation type="journal article" date="2021" name="Genomics">
        <title>High-quality reference genome for Clonorchis sinensis.</title>
        <authorList>
            <person name="Young N.D."/>
            <person name="Stroehlein A.J."/>
            <person name="Kinkar L."/>
            <person name="Wang T."/>
            <person name="Sohn W.M."/>
            <person name="Chang B.C.H."/>
            <person name="Kaur P."/>
            <person name="Weisz D."/>
            <person name="Dudchenko O."/>
            <person name="Aiden E.L."/>
            <person name="Korhonen P.K."/>
            <person name="Gasser R.B."/>
        </authorList>
    </citation>
    <scope>NUCLEOTIDE SEQUENCE [LARGE SCALE GENOMIC DNA]</scope>
    <source>
        <strain evidence="3">Cs-k2</strain>
    </source>
</reference>
<keyword evidence="4" id="KW-1185">Reference proteome</keyword>
<dbReference type="OrthoDB" id="199400at2759"/>
<feature type="coiled-coil region" evidence="1">
    <location>
        <begin position="207"/>
        <end position="241"/>
    </location>
</feature>
<evidence type="ECO:0008006" key="5">
    <source>
        <dbReference type="Google" id="ProtNLM"/>
    </source>
</evidence>
<reference evidence="3 4" key="1">
    <citation type="journal article" date="2018" name="Biotechnol. Adv.">
        <title>Improved genomic resources and new bioinformatic workflow for the carcinogenic parasite Clonorchis sinensis: Biotechnological implications.</title>
        <authorList>
            <person name="Wang D."/>
            <person name="Korhonen P.K."/>
            <person name="Gasser R.B."/>
            <person name="Young N.D."/>
        </authorList>
    </citation>
    <scope>NUCLEOTIDE SEQUENCE [LARGE SCALE GENOMIC DNA]</scope>
    <source>
        <strain evidence="3">Cs-k2</strain>
    </source>
</reference>
<feature type="compositionally biased region" description="Polar residues" evidence="2">
    <location>
        <begin position="871"/>
        <end position="886"/>
    </location>
</feature>
<comment type="caution">
    <text evidence="3">The sequence shown here is derived from an EMBL/GenBank/DDBJ whole genome shotgun (WGS) entry which is preliminary data.</text>
</comment>
<dbReference type="CDD" id="cd22968">
    <property type="entry name" value="DD_EFCAB5"/>
    <property type="match status" value="1"/>
</dbReference>
<organism evidence="3 4">
    <name type="scientific">Clonorchis sinensis</name>
    <name type="common">Chinese liver fluke</name>
    <dbReference type="NCBI Taxonomy" id="79923"/>
    <lineage>
        <taxon>Eukaryota</taxon>
        <taxon>Metazoa</taxon>
        <taxon>Spiralia</taxon>
        <taxon>Lophotrochozoa</taxon>
        <taxon>Platyhelminthes</taxon>
        <taxon>Trematoda</taxon>
        <taxon>Digenea</taxon>
        <taxon>Opisthorchiida</taxon>
        <taxon>Opisthorchiata</taxon>
        <taxon>Opisthorchiidae</taxon>
        <taxon>Clonorchis</taxon>
    </lineage>
</organism>
<sequence length="1273" mass="145476">MQKYPDIGPCPRPLCFQPPRFELVSFSKSQDCSTMFKEDSFSSASMENTPNVKKASANDNFVRHGLAVLFDNAAEKKEQDKIRIRKQLRHVSLDILANEWLNMEPRTIENRAYLIGNVLPQVVFGLEHILKEAVARRLTGLKQTEQARLSEGADPNFNPINRLAEFLMRNNHKYSNFSETSPYVRGLRNTVAQLQQEMFMRSDNHLARLKAAAIKSKEDKLKRLEAEAEEQRRRRNCVTELFDMFLVRERKTVEAAVVHSSMRTFVDLVVHLPEPLKQSLVPLYETKKAEETPRSYNQEEFVNYVLVYAKALSTEVFDQLVEHMKLCAKEYVSALRREQRRNVFTKLFASCNVSQIDGMTREKLLQLCDAYFESAPADVKSLLRDPRDWPVQDYFIRVIQPELEKLENLQAESLQNITQGEENQFTRDQNNSASSCLSEAPRITVEAEAYNRALPTGDVTTDERRGVEEGQSNFDFSNQTDDTISSSLTRGIEGCPYSIAEYVLRNQHELSVLSKLRTYLTLINGAEYTYSKRQFQYAYMPSRLTLAQFLRMMECFVKDNASDEVVQKLVLYLKKNYTEASEWQENYCDKFREMRFEEESSNVIARLFEIMDYKSTGFVHLSLVEQYVAHFEDGSFRDSLECAKRKIQTFQSKRAQEYLVCNEQLDFSMGDRAMDEPSACESNSFQGKTPPLMDNANDTANTLIDRQNLRILLRHTFSVNRVGENQSNLEILSAFADFVKRQMNVSLQEKLKGDTRRQWLDAITHEARIAHYSMEPVYRAVFKAIIRNTLTFSGNKPISAKIFLLQKMGPSSGKTTLQCMAAIPDSEATSSVGEHLLGTHANICFQAMDYGCPMYEKIRVSQSCEAEPGRSNMSSKPETLTCSEQTTPHQNVGLAVPISNPTRRSLGVLYIRQPCDDCKHLMLEEDELSFYQAIANQLGSAIDTVNLHKFFTHTVVAAFHWINQYLDSMEQVVYYWCLDKHKANAARQTARTLGDADEDEKQNIDQQSVKHRNCALVRLVTKHRNSAPVLHAKPQVLERSESYLDNYLFTVADTSEVVEQTSCQKHHFCYPVRDCEGVAVGIVDLCVNENKLSTEETEKVITMMAILSTVYGSQNRRLGTEVYQGRPEEGDVDFGGEIAFSPSSFFKQVAAIELYELVRKLTPEVYNQIHSCASSSQVVLDIIAMVAEVLNPPSTDSGGNVNTVDDQCRSIERLLPGFNVTSTSNERHVIMLHRFFESHPATKVKYEIPYPVQLLYQWLRCYISLLEVIGSSD</sequence>
<dbReference type="Proteomes" id="UP000286415">
    <property type="component" value="Unassembled WGS sequence"/>
</dbReference>
<evidence type="ECO:0000313" key="4">
    <source>
        <dbReference type="Proteomes" id="UP000286415"/>
    </source>
</evidence>
<gene>
    <name evidence="3" type="ORF">CSKR_110656</name>
</gene>
<evidence type="ECO:0000256" key="1">
    <source>
        <dbReference type="SAM" id="Coils"/>
    </source>
</evidence>
<dbReference type="PANTHER" id="PTHR46788">
    <property type="entry name" value="EF-HAND CALCIUM-BINDING DOMAIN-CONTAINING PROTEIN 5"/>
    <property type="match status" value="1"/>
</dbReference>